<feature type="compositionally biased region" description="Low complexity" evidence="1">
    <location>
        <begin position="1124"/>
        <end position="1133"/>
    </location>
</feature>
<feature type="compositionally biased region" description="Polar residues" evidence="1">
    <location>
        <begin position="123"/>
        <end position="132"/>
    </location>
</feature>
<proteinExistence type="predicted"/>
<organism evidence="2 3">
    <name type="scientific">Volvox africanus</name>
    <dbReference type="NCBI Taxonomy" id="51714"/>
    <lineage>
        <taxon>Eukaryota</taxon>
        <taxon>Viridiplantae</taxon>
        <taxon>Chlorophyta</taxon>
        <taxon>core chlorophytes</taxon>
        <taxon>Chlorophyceae</taxon>
        <taxon>CS clade</taxon>
        <taxon>Chlamydomonadales</taxon>
        <taxon>Volvocaceae</taxon>
        <taxon>Volvox</taxon>
    </lineage>
</organism>
<accession>A0ABQ5RZA1</accession>
<feature type="compositionally biased region" description="Basic and acidic residues" evidence="1">
    <location>
        <begin position="647"/>
        <end position="656"/>
    </location>
</feature>
<feature type="region of interest" description="Disordered" evidence="1">
    <location>
        <begin position="913"/>
        <end position="963"/>
    </location>
</feature>
<feature type="compositionally biased region" description="Polar residues" evidence="1">
    <location>
        <begin position="330"/>
        <end position="339"/>
    </location>
</feature>
<evidence type="ECO:0000256" key="1">
    <source>
        <dbReference type="SAM" id="MobiDB-lite"/>
    </source>
</evidence>
<feature type="compositionally biased region" description="Basic and acidic residues" evidence="1">
    <location>
        <begin position="87"/>
        <end position="102"/>
    </location>
</feature>
<sequence>MTGQGLSPARMDTAPQLPNQQVQASPRRGHEELSLGCCRGDHDRGNTDVVDAEADVVDTLLTMRELASNTSGNDRVLQIAASAQGHSRRESAEDDQGARRSDSAAAGPIIGSSACASRDPVSTHRNTLNVGQIVQGLGSRPNSGVATNTLASRPNSFTGKKRKTGVNDEEPANTASPSAPFPNHYDSRETGSLITTDAAAARQVHNHLSSMAAAAEALAWRQGQGPPVGVGGGGSSGATLPLNIGRVSSEPLINGGQRLPEEMLARLGLGVAAGDVMAMERLRAMVLGPAPANDSATDPAPSAKRPHVLSRQISTASAAAGAAAPSLSSDDPQQHQNPLGSAVTATVTTGAAAATTLAAAGERAPSGRQERMQGPHHGGGVSATVTVKLERGGEDLANMGAGLAAGGGGSGESPGADHVTNGSGSTAAAAPPAAAVGGAAARSARRGARPTALRCTPPSPLRHHSDTGSDSGSPVRVPYSPASRTHMTLGPEHQQQMPGRGGGGGGAAVAAAAAAAAASDGGDDTTAPRRTTSSVISLLHTLVIHQEQQRQQQEQQRYGRGPGGRDQERERERVPIHNAQELLNDPRMAAVAAAMAAAGYSADGGAGPNGSGKTTAPQSRGGGSGAASAAACGGGGNAPSNVGSSTLHREVSHGSRDAGGGATGGVDLAQLRLSDVRQLLNANAVQTDSAPPPALLRAISGMGEAQAFIHSAAAARSAAAATAGAAPERSAMDVDVPLSASAAAAAQGSGLPHKTVLDSDRIHASLAAIERKLLLQEERLVYELKQVRLMQKLLQVQQMKQMVREAMRGKDREAAVAAAMAAGVGVGSEGLAVGGASAPFPTAAALAEGGEGSGPARLSSFPSQVLAAAARAMAAGGAAAGAFVRDRDRSGAAELLRSASEAAAAAAAPAAASLQAGLADHPNPTPPHYQSNPPAKQSAHSQSQSQQRRGHAAAAEASADADNNAVATDEAWSLLGPDSGHLLSYIAAISGNKTTPAALTAAMAAAARREAAGPVSTTAVAGGLGASELGVAMGLLDAAGHGPWQRDSGAAAAAAAARKFGFWSRGAYDDLRGSATGGSGSGGGGGGGVPTAAEALASGALTEEGQALVQMRILQALLRQQHPQHQQHGIQDHVMTPSDCPDT</sequence>
<reference evidence="2 3" key="1">
    <citation type="journal article" date="2023" name="IScience">
        <title>Expanded male sex-determining region conserved during the evolution of homothallism in the green alga Volvox.</title>
        <authorList>
            <person name="Yamamoto K."/>
            <person name="Matsuzaki R."/>
            <person name="Mahakham W."/>
            <person name="Heman W."/>
            <person name="Sekimoto H."/>
            <person name="Kawachi M."/>
            <person name="Minakuchi Y."/>
            <person name="Toyoda A."/>
            <person name="Nozaki H."/>
        </authorList>
    </citation>
    <scope>NUCLEOTIDE SEQUENCE [LARGE SCALE GENOMIC DNA]</scope>
    <source>
        <strain evidence="2 3">NIES-4468</strain>
    </source>
</reference>
<feature type="region of interest" description="Disordered" evidence="1">
    <location>
        <begin position="603"/>
        <end position="663"/>
    </location>
</feature>
<feature type="compositionally biased region" description="Low complexity" evidence="1">
    <location>
        <begin position="422"/>
        <end position="442"/>
    </location>
</feature>
<evidence type="ECO:0000313" key="2">
    <source>
        <dbReference type="EMBL" id="GLI62840.1"/>
    </source>
</evidence>
<name>A0ABQ5RZA1_9CHLO</name>
<feature type="compositionally biased region" description="Gly residues" evidence="1">
    <location>
        <begin position="403"/>
        <end position="412"/>
    </location>
</feature>
<feature type="compositionally biased region" description="Low complexity" evidence="1">
    <location>
        <begin position="937"/>
        <end position="963"/>
    </location>
</feature>
<keyword evidence="3" id="KW-1185">Reference proteome</keyword>
<feature type="region of interest" description="Disordered" evidence="1">
    <location>
        <begin position="81"/>
        <end position="189"/>
    </location>
</feature>
<evidence type="ECO:0000313" key="3">
    <source>
        <dbReference type="Proteomes" id="UP001165090"/>
    </source>
</evidence>
<feature type="region of interest" description="Disordered" evidence="1">
    <location>
        <begin position="546"/>
        <end position="572"/>
    </location>
</feature>
<feature type="region of interest" description="Disordered" evidence="1">
    <location>
        <begin position="1124"/>
        <end position="1143"/>
    </location>
</feature>
<feature type="compositionally biased region" description="Low complexity" evidence="1">
    <location>
        <begin position="103"/>
        <end position="117"/>
    </location>
</feature>
<feature type="region of interest" description="Disordered" evidence="1">
    <location>
        <begin position="290"/>
        <end position="340"/>
    </location>
</feature>
<dbReference type="Proteomes" id="UP001165090">
    <property type="component" value="Unassembled WGS sequence"/>
</dbReference>
<feature type="compositionally biased region" description="Basic and acidic residues" evidence="1">
    <location>
        <begin position="563"/>
        <end position="572"/>
    </location>
</feature>
<feature type="compositionally biased region" description="Low complexity" evidence="1">
    <location>
        <begin position="314"/>
        <end position="329"/>
    </location>
</feature>
<feature type="region of interest" description="Disordered" evidence="1">
    <location>
        <begin position="1"/>
        <end position="34"/>
    </location>
</feature>
<feature type="compositionally biased region" description="Polar residues" evidence="1">
    <location>
        <begin position="140"/>
        <end position="158"/>
    </location>
</feature>
<feature type="region of interest" description="Disordered" evidence="1">
    <location>
        <begin position="358"/>
        <end position="382"/>
    </location>
</feature>
<comment type="caution">
    <text evidence="2">The sequence shown here is derived from an EMBL/GenBank/DDBJ whole genome shotgun (WGS) entry which is preliminary data.</text>
</comment>
<feature type="compositionally biased region" description="Low complexity" evidence="1">
    <location>
        <begin position="549"/>
        <end position="559"/>
    </location>
</feature>
<protein>
    <submittedName>
        <fullName evidence="2">Uncharacterized protein</fullName>
    </submittedName>
</protein>
<feature type="region of interest" description="Disordered" evidence="1">
    <location>
        <begin position="398"/>
        <end position="507"/>
    </location>
</feature>
<gene>
    <name evidence="2" type="ORF">VaNZ11_005412</name>
</gene>
<dbReference type="EMBL" id="BSDZ01000013">
    <property type="protein sequence ID" value="GLI62840.1"/>
    <property type="molecule type" value="Genomic_DNA"/>
</dbReference>